<accession>A0A2X2J2Z0</accession>
<sequence length="207" mass="23075">MRYNGGGYVDAAAYLADKIINSAGDGKLMFKYDLNKYLTTQKNNGNPDFQDIYYSKRNNLELTSVYFIVSKNTASAAELLINVLRPYLNVKLIAEQSATYGKPVGFFEKKILNKISFWPASFKLINSAGISDYWNGIAADKIGVNDYGFSDFGDPTESMIATALDYAAPNRTLKASEKTAKHKIKKITIPTNENNIPERGMIKLLNK</sequence>
<dbReference type="AlphaFoldDB" id="A0A2X2J2Z0"/>
<evidence type="ECO:0000259" key="1">
    <source>
        <dbReference type="Pfam" id="PF03572"/>
    </source>
</evidence>
<dbReference type="GO" id="GO:0008236">
    <property type="term" value="F:serine-type peptidase activity"/>
    <property type="evidence" value="ECO:0007669"/>
    <property type="project" value="InterPro"/>
</dbReference>
<dbReference type="Proteomes" id="UP000251241">
    <property type="component" value="Unassembled WGS sequence"/>
</dbReference>
<proteinExistence type="predicted"/>
<evidence type="ECO:0000313" key="2">
    <source>
        <dbReference type="EMBL" id="SPZ88662.1"/>
    </source>
</evidence>
<feature type="domain" description="Tail specific protease" evidence="1">
    <location>
        <begin position="2"/>
        <end position="102"/>
    </location>
</feature>
<dbReference type="Pfam" id="PF03572">
    <property type="entry name" value="Peptidase_S41"/>
    <property type="match status" value="1"/>
</dbReference>
<evidence type="ECO:0000313" key="3">
    <source>
        <dbReference type="Proteomes" id="UP000251241"/>
    </source>
</evidence>
<dbReference type="Gene3D" id="3.90.226.10">
    <property type="entry name" value="2-enoyl-CoA Hydratase, Chain A, domain 1"/>
    <property type="match status" value="1"/>
</dbReference>
<dbReference type="EMBL" id="UAUU01000009">
    <property type="protein sequence ID" value="SPZ88662.1"/>
    <property type="molecule type" value="Genomic_DNA"/>
</dbReference>
<dbReference type="GO" id="GO:0006508">
    <property type="term" value="P:proteolysis"/>
    <property type="evidence" value="ECO:0007669"/>
    <property type="project" value="InterPro"/>
</dbReference>
<protein>
    <submittedName>
        <fullName evidence="2">Peptidase family S41</fullName>
    </submittedName>
</protein>
<gene>
    <name evidence="2" type="ORF">NCTC11343_03628</name>
</gene>
<name>A0A2X2J2Z0_SPHMU</name>
<reference evidence="2 3" key="1">
    <citation type="submission" date="2018-06" db="EMBL/GenBank/DDBJ databases">
        <authorList>
            <consortium name="Pathogen Informatics"/>
            <person name="Doyle S."/>
        </authorList>
    </citation>
    <scope>NUCLEOTIDE SEQUENCE [LARGE SCALE GENOMIC DNA]</scope>
    <source>
        <strain evidence="2 3">NCTC11343</strain>
    </source>
</reference>
<dbReference type="InterPro" id="IPR029045">
    <property type="entry name" value="ClpP/crotonase-like_dom_sf"/>
</dbReference>
<dbReference type="InterPro" id="IPR005151">
    <property type="entry name" value="Tail-specific_protease"/>
</dbReference>
<organism evidence="2 3">
    <name type="scientific">Sphingobacterium multivorum</name>
    <dbReference type="NCBI Taxonomy" id="28454"/>
    <lineage>
        <taxon>Bacteria</taxon>
        <taxon>Pseudomonadati</taxon>
        <taxon>Bacteroidota</taxon>
        <taxon>Sphingobacteriia</taxon>
        <taxon>Sphingobacteriales</taxon>
        <taxon>Sphingobacteriaceae</taxon>
        <taxon>Sphingobacterium</taxon>
    </lineage>
</organism>
<dbReference type="SUPFAM" id="SSF52096">
    <property type="entry name" value="ClpP/crotonase"/>
    <property type="match status" value="1"/>
</dbReference>